<dbReference type="Pfam" id="PF02844">
    <property type="entry name" value="GARS_N"/>
    <property type="match status" value="1"/>
</dbReference>
<feature type="domain" description="ATP-grasp" evidence="19">
    <location>
        <begin position="109"/>
        <end position="316"/>
    </location>
</feature>
<dbReference type="FunFam" id="3.30.470.20:FF:000031">
    <property type="entry name" value="Phosphoribosylamine--glycine ligase"/>
    <property type="match status" value="1"/>
</dbReference>
<evidence type="ECO:0000256" key="18">
    <source>
        <dbReference type="PROSITE-ProRule" id="PRU00409"/>
    </source>
</evidence>
<evidence type="ECO:0000256" key="11">
    <source>
        <dbReference type="ARBA" id="ARBA00022842"/>
    </source>
</evidence>
<keyword evidence="7" id="KW-0479">Metal-binding</keyword>
<dbReference type="Pfam" id="PF02843">
    <property type="entry name" value="GARS_C"/>
    <property type="match status" value="1"/>
</dbReference>
<dbReference type="FunFam" id="3.40.50.20:FF:000006">
    <property type="entry name" value="Phosphoribosylamine--glycine ligase, chloroplastic"/>
    <property type="match status" value="1"/>
</dbReference>
<keyword evidence="21" id="KW-1185">Reference proteome</keyword>
<dbReference type="InterPro" id="IPR020560">
    <property type="entry name" value="PRibGlycinamide_synth_C-dom"/>
</dbReference>
<dbReference type="InterPro" id="IPR011054">
    <property type="entry name" value="Rudment_hybrid_motif"/>
</dbReference>
<dbReference type="HAMAP" id="MF_00138">
    <property type="entry name" value="GARS"/>
    <property type="match status" value="1"/>
</dbReference>
<keyword evidence="6 17" id="KW-0436">Ligase</keyword>
<dbReference type="SUPFAM" id="SSF51246">
    <property type="entry name" value="Rudiment single hybrid motif"/>
    <property type="match status" value="1"/>
</dbReference>
<evidence type="ECO:0000256" key="2">
    <source>
        <dbReference type="ARBA" id="ARBA00001946"/>
    </source>
</evidence>
<dbReference type="InterPro" id="IPR016185">
    <property type="entry name" value="PreATP-grasp_dom_sf"/>
</dbReference>
<dbReference type="Gene3D" id="3.90.600.10">
    <property type="entry name" value="Phosphoribosylglycinamide synthetase, C-terminal domain"/>
    <property type="match status" value="1"/>
</dbReference>
<evidence type="ECO:0000256" key="6">
    <source>
        <dbReference type="ARBA" id="ARBA00022598"/>
    </source>
</evidence>
<dbReference type="NCBIfam" id="TIGR00877">
    <property type="entry name" value="purD"/>
    <property type="match status" value="1"/>
</dbReference>
<organism evidence="20 21">
    <name type="scientific">Seongchinamella unica</name>
    <dbReference type="NCBI Taxonomy" id="2547392"/>
    <lineage>
        <taxon>Bacteria</taxon>
        <taxon>Pseudomonadati</taxon>
        <taxon>Pseudomonadota</taxon>
        <taxon>Gammaproteobacteria</taxon>
        <taxon>Cellvibrionales</taxon>
        <taxon>Halieaceae</taxon>
        <taxon>Seongchinamella</taxon>
    </lineage>
</organism>
<evidence type="ECO:0000256" key="8">
    <source>
        <dbReference type="ARBA" id="ARBA00022741"/>
    </source>
</evidence>
<evidence type="ECO:0000256" key="13">
    <source>
        <dbReference type="ARBA" id="ARBA00038345"/>
    </source>
</evidence>
<dbReference type="EC" id="6.3.4.13" evidence="4 17"/>
<evidence type="ECO:0000313" key="21">
    <source>
        <dbReference type="Proteomes" id="UP000295554"/>
    </source>
</evidence>
<evidence type="ECO:0000256" key="9">
    <source>
        <dbReference type="ARBA" id="ARBA00022755"/>
    </source>
</evidence>
<dbReference type="SUPFAM" id="SSF52440">
    <property type="entry name" value="PreATP-grasp domain"/>
    <property type="match status" value="1"/>
</dbReference>
<evidence type="ECO:0000256" key="17">
    <source>
        <dbReference type="HAMAP-Rule" id="MF_00138"/>
    </source>
</evidence>
<dbReference type="PANTHER" id="PTHR43472">
    <property type="entry name" value="PHOSPHORIBOSYLAMINE--GLYCINE LIGASE"/>
    <property type="match status" value="1"/>
</dbReference>
<dbReference type="InterPro" id="IPR011761">
    <property type="entry name" value="ATP-grasp"/>
</dbReference>
<evidence type="ECO:0000256" key="10">
    <source>
        <dbReference type="ARBA" id="ARBA00022840"/>
    </source>
</evidence>
<dbReference type="InterPro" id="IPR037123">
    <property type="entry name" value="PRibGlycinamide_synth_C_sf"/>
</dbReference>
<dbReference type="GO" id="GO:0046872">
    <property type="term" value="F:metal ion binding"/>
    <property type="evidence" value="ECO:0007669"/>
    <property type="project" value="UniProtKB-KW"/>
</dbReference>
<evidence type="ECO:0000259" key="19">
    <source>
        <dbReference type="PROSITE" id="PS50975"/>
    </source>
</evidence>
<name>A0A4R5LN06_9GAMM</name>
<protein>
    <recommendedName>
        <fullName evidence="5 17">Phosphoribosylamine--glycine ligase</fullName>
        <ecNumber evidence="4 17">6.3.4.13</ecNumber>
    </recommendedName>
    <alternativeName>
        <fullName evidence="16 17">GARS</fullName>
    </alternativeName>
    <alternativeName>
        <fullName evidence="14 17">Glycinamide ribonucleotide synthetase</fullName>
    </alternativeName>
    <alternativeName>
        <fullName evidence="15 17">Phosphoribosylglycinamide synthetase</fullName>
    </alternativeName>
</protein>
<accession>A0A4R5LN06</accession>
<proteinExistence type="inferred from homology"/>
<dbReference type="SMART" id="SM01210">
    <property type="entry name" value="GARS_C"/>
    <property type="match status" value="1"/>
</dbReference>
<dbReference type="FunFam" id="3.90.600.10:FF:000001">
    <property type="entry name" value="Trifunctional purine biosynthetic protein adenosine-3"/>
    <property type="match status" value="1"/>
</dbReference>
<evidence type="ECO:0000256" key="7">
    <source>
        <dbReference type="ARBA" id="ARBA00022723"/>
    </source>
</evidence>
<sequence length="429" mass="44988">MNVLIIGSGGREHALAWKAAQSEQVDTVYVAPGNAGTAGEPGIENVAIDVADFNALADFAESNGVGLCIVGPEQPLVDGVVDYFAERGLRCFGPRKGAAQLEGSKAFTKDFLARHNIPTAAYANFTELEPALAYLREQGAPIVVKADGLAAGKGVIVAETLQQAEEAVTDMLSGNAFGEAGCRVVIEKFLEGEEASFIVMVDGENVLPMATSQDHKRIGEGDTGPNTGGMGAYSPAPVVDEAVNQRIMDEVIMPTVRGMAAEGNDYTGFLYAGLMISPSGEPKVIEYNCRFGDPETQPIMVRLQSDLVALCEAALDKKLDTASADWDSRCAIGVVLAAGGYPGSYAKGTVISGLDAEQAGNIKVFHAGTARDGDNIVTSGGRVLCVTALGDNIAAAQKDCYLAADKISWDGVTLRRDIGWRAIARYSQG</sequence>
<dbReference type="InterPro" id="IPR013815">
    <property type="entry name" value="ATP_grasp_subdomain_1"/>
</dbReference>
<dbReference type="InterPro" id="IPR020561">
    <property type="entry name" value="PRibGlycinamid_synth_ATP-grasp"/>
</dbReference>
<evidence type="ECO:0000256" key="16">
    <source>
        <dbReference type="ARBA" id="ARBA00079592"/>
    </source>
</evidence>
<evidence type="ECO:0000256" key="14">
    <source>
        <dbReference type="ARBA" id="ARBA00042242"/>
    </source>
</evidence>
<dbReference type="Gene3D" id="3.30.470.20">
    <property type="entry name" value="ATP-grasp fold, B domain"/>
    <property type="match status" value="1"/>
</dbReference>
<keyword evidence="10 18" id="KW-0067">ATP-binding</keyword>
<evidence type="ECO:0000256" key="3">
    <source>
        <dbReference type="ARBA" id="ARBA00005174"/>
    </source>
</evidence>
<evidence type="ECO:0000256" key="5">
    <source>
        <dbReference type="ARBA" id="ARBA00020605"/>
    </source>
</evidence>
<dbReference type="GO" id="GO:0009113">
    <property type="term" value="P:purine nucleobase biosynthetic process"/>
    <property type="evidence" value="ECO:0007669"/>
    <property type="project" value="InterPro"/>
</dbReference>
<evidence type="ECO:0000256" key="4">
    <source>
        <dbReference type="ARBA" id="ARBA00013255"/>
    </source>
</evidence>
<comment type="catalytic activity">
    <reaction evidence="17">
        <text>5-phospho-beta-D-ribosylamine + glycine + ATP = N(1)-(5-phospho-beta-D-ribosyl)glycinamide + ADP + phosphate + H(+)</text>
        <dbReference type="Rhea" id="RHEA:17453"/>
        <dbReference type="ChEBI" id="CHEBI:15378"/>
        <dbReference type="ChEBI" id="CHEBI:30616"/>
        <dbReference type="ChEBI" id="CHEBI:43474"/>
        <dbReference type="ChEBI" id="CHEBI:57305"/>
        <dbReference type="ChEBI" id="CHEBI:58681"/>
        <dbReference type="ChEBI" id="CHEBI:143788"/>
        <dbReference type="ChEBI" id="CHEBI:456216"/>
        <dbReference type="EC" id="6.3.4.13"/>
    </reaction>
</comment>
<dbReference type="GO" id="GO:0006189">
    <property type="term" value="P:'de novo' IMP biosynthetic process"/>
    <property type="evidence" value="ECO:0007669"/>
    <property type="project" value="UniProtKB-UniRule"/>
</dbReference>
<dbReference type="EMBL" id="SMSE01000005">
    <property type="protein sequence ID" value="TDG11586.1"/>
    <property type="molecule type" value="Genomic_DNA"/>
</dbReference>
<reference evidence="20 21" key="1">
    <citation type="submission" date="2019-03" db="EMBL/GenBank/DDBJ databases">
        <title>Seongchinamella monodicae gen. nov., sp. nov., a novel member of the Gammaproteobacteria isolated from a tidal mudflat of beach.</title>
        <authorList>
            <person name="Yang H.G."/>
            <person name="Kang J.W."/>
            <person name="Lee S.D."/>
        </authorList>
    </citation>
    <scope>NUCLEOTIDE SEQUENCE [LARGE SCALE GENOMIC DNA]</scope>
    <source>
        <strain evidence="20 21">GH4-78</strain>
    </source>
</reference>
<dbReference type="PROSITE" id="PS50975">
    <property type="entry name" value="ATP_GRASP"/>
    <property type="match status" value="1"/>
</dbReference>
<dbReference type="GO" id="GO:0005524">
    <property type="term" value="F:ATP binding"/>
    <property type="evidence" value="ECO:0007669"/>
    <property type="project" value="UniProtKB-UniRule"/>
</dbReference>
<dbReference type="FunFam" id="3.30.1490.20:FF:000006">
    <property type="entry name" value="phosphoribosylamine--glycine ligase, chloroplastic-like"/>
    <property type="match status" value="1"/>
</dbReference>
<dbReference type="Gene3D" id="3.40.50.20">
    <property type="match status" value="1"/>
</dbReference>
<dbReference type="PROSITE" id="PS00184">
    <property type="entry name" value="GARS"/>
    <property type="match status" value="1"/>
</dbReference>
<keyword evidence="11" id="KW-0460">Magnesium</keyword>
<evidence type="ECO:0000256" key="12">
    <source>
        <dbReference type="ARBA" id="ARBA00023211"/>
    </source>
</evidence>
<keyword evidence="9 17" id="KW-0658">Purine biosynthesis</keyword>
<evidence type="ECO:0000256" key="1">
    <source>
        <dbReference type="ARBA" id="ARBA00001936"/>
    </source>
</evidence>
<dbReference type="UniPathway" id="UPA00074">
    <property type="reaction ID" value="UER00125"/>
</dbReference>
<keyword evidence="12" id="KW-0464">Manganese</keyword>
<comment type="similarity">
    <text evidence="13 17">Belongs to the GARS family.</text>
</comment>
<dbReference type="InterPro" id="IPR020562">
    <property type="entry name" value="PRibGlycinamide_synth_N"/>
</dbReference>
<dbReference type="Pfam" id="PF01071">
    <property type="entry name" value="GARS_A"/>
    <property type="match status" value="1"/>
</dbReference>
<dbReference type="RefSeq" id="WP_133215294.1">
    <property type="nucleotide sequence ID" value="NZ_SMSE01000005.1"/>
</dbReference>
<comment type="caution">
    <text evidence="20">The sequence shown here is derived from an EMBL/GenBank/DDBJ whole genome shotgun (WGS) entry which is preliminary data.</text>
</comment>
<comment type="pathway">
    <text evidence="3 17">Purine metabolism; IMP biosynthesis via de novo pathway; N(1)-(5-phospho-D-ribosyl)glycinamide from 5-phospho-alpha-D-ribose 1-diphosphate: step 2/2.</text>
</comment>
<comment type="cofactor">
    <cofactor evidence="2">
        <name>Mg(2+)</name>
        <dbReference type="ChEBI" id="CHEBI:18420"/>
    </cofactor>
</comment>
<gene>
    <name evidence="17 20" type="primary">purD</name>
    <name evidence="20" type="ORF">E2F43_17890</name>
</gene>
<dbReference type="PANTHER" id="PTHR43472:SF1">
    <property type="entry name" value="PHOSPHORIBOSYLAMINE--GLYCINE LIGASE, CHLOROPLASTIC"/>
    <property type="match status" value="1"/>
</dbReference>
<dbReference type="InterPro" id="IPR000115">
    <property type="entry name" value="PRibGlycinamide_synth"/>
</dbReference>
<evidence type="ECO:0000313" key="20">
    <source>
        <dbReference type="EMBL" id="TDG11586.1"/>
    </source>
</evidence>
<comment type="cofactor">
    <cofactor evidence="1">
        <name>Mn(2+)</name>
        <dbReference type="ChEBI" id="CHEBI:29035"/>
    </cofactor>
</comment>
<evidence type="ECO:0000256" key="15">
    <source>
        <dbReference type="ARBA" id="ARBA00042864"/>
    </source>
</evidence>
<dbReference type="SUPFAM" id="SSF56059">
    <property type="entry name" value="Glutathione synthetase ATP-binding domain-like"/>
    <property type="match status" value="1"/>
</dbReference>
<keyword evidence="8 18" id="KW-0547">Nucleotide-binding</keyword>
<dbReference type="Gene3D" id="3.30.1490.20">
    <property type="entry name" value="ATP-grasp fold, A domain"/>
    <property type="match status" value="1"/>
</dbReference>
<dbReference type="GO" id="GO:0004637">
    <property type="term" value="F:phosphoribosylamine-glycine ligase activity"/>
    <property type="evidence" value="ECO:0007669"/>
    <property type="project" value="UniProtKB-UniRule"/>
</dbReference>
<dbReference type="AlphaFoldDB" id="A0A4R5LN06"/>
<dbReference type="SMART" id="SM01209">
    <property type="entry name" value="GARS_A"/>
    <property type="match status" value="1"/>
</dbReference>
<dbReference type="Proteomes" id="UP000295554">
    <property type="component" value="Unassembled WGS sequence"/>
</dbReference>
<dbReference type="OrthoDB" id="9807240at2"/>
<dbReference type="InterPro" id="IPR020559">
    <property type="entry name" value="PRibGlycinamide_synth_CS"/>
</dbReference>